<sequence>MLLANLYRRDLSELGVPRNQDTAEARRAMFERHIDHGPLFAEFQGQLLHLAQVGREVDVGAPESRNLLELNAPFIAELRQRDLASVSTFITYVFSPAFTNPLKAALSTLWPEPFCRYAILLTDYQSEHSPADPHYAFNFRKQGAQDLPMAMTRSLLVTFIYDGRLEVLDTLFATMRQCRVTTAAGSALRPDLQPLYSLGLAVAAQLERHDFVKYFDRLLSINLMATVVACSARYGWHTAVRTLRHQVPASDEPWDCELWAPNSMPVRLSPDNKLVAVTYESNAYYWSTTYTQYRLGITFGSSADTYPDGTPRTSHLTSAFGSSADTYPDGTLRPTASTRNTTAGCQAKRTDHSDENFDLRMQGYGNEVKGSVKKAVGQIFGFHDLAQRGDAEKKNGEYQIRAANPGTGVPFHKTEAKLQAATNDMHSRFK</sequence>
<feature type="region of interest" description="Disordered" evidence="1">
    <location>
        <begin position="317"/>
        <end position="350"/>
    </location>
</feature>
<proteinExistence type="predicted"/>
<dbReference type="Proteomes" id="UP001150569">
    <property type="component" value="Unassembled WGS sequence"/>
</dbReference>
<evidence type="ECO:0000313" key="3">
    <source>
        <dbReference type="Proteomes" id="UP001150569"/>
    </source>
</evidence>
<gene>
    <name evidence="2" type="ORF">IWQ60_002048</name>
</gene>
<reference evidence="2" key="1">
    <citation type="submission" date="2022-07" db="EMBL/GenBank/DDBJ databases">
        <title>Phylogenomic reconstructions and comparative analyses of Kickxellomycotina fungi.</title>
        <authorList>
            <person name="Reynolds N.K."/>
            <person name="Stajich J.E."/>
            <person name="Barry K."/>
            <person name="Grigoriev I.V."/>
            <person name="Crous P."/>
            <person name="Smith M.E."/>
        </authorList>
    </citation>
    <scope>NUCLEOTIDE SEQUENCE</scope>
    <source>
        <strain evidence="2">RSA 861</strain>
    </source>
</reference>
<evidence type="ECO:0000313" key="2">
    <source>
        <dbReference type="EMBL" id="KAJ1928436.1"/>
    </source>
</evidence>
<dbReference type="AlphaFoldDB" id="A0A9W8AIQ6"/>
<accession>A0A9W8AIQ6</accession>
<feature type="compositionally biased region" description="Polar residues" evidence="1">
    <location>
        <begin position="334"/>
        <end position="344"/>
    </location>
</feature>
<organism evidence="2 3">
    <name type="scientific">Tieghemiomyces parasiticus</name>
    <dbReference type="NCBI Taxonomy" id="78921"/>
    <lineage>
        <taxon>Eukaryota</taxon>
        <taxon>Fungi</taxon>
        <taxon>Fungi incertae sedis</taxon>
        <taxon>Zoopagomycota</taxon>
        <taxon>Kickxellomycotina</taxon>
        <taxon>Dimargaritomycetes</taxon>
        <taxon>Dimargaritales</taxon>
        <taxon>Dimargaritaceae</taxon>
        <taxon>Tieghemiomyces</taxon>
    </lineage>
</organism>
<protein>
    <submittedName>
        <fullName evidence="2">Uncharacterized protein</fullName>
    </submittedName>
</protein>
<comment type="caution">
    <text evidence="2">The sequence shown here is derived from an EMBL/GenBank/DDBJ whole genome shotgun (WGS) entry which is preliminary data.</text>
</comment>
<keyword evidence="3" id="KW-1185">Reference proteome</keyword>
<dbReference type="EMBL" id="JANBPT010000073">
    <property type="protein sequence ID" value="KAJ1928436.1"/>
    <property type="molecule type" value="Genomic_DNA"/>
</dbReference>
<name>A0A9W8AIQ6_9FUNG</name>
<evidence type="ECO:0000256" key="1">
    <source>
        <dbReference type="SAM" id="MobiDB-lite"/>
    </source>
</evidence>